<protein>
    <submittedName>
        <fullName evidence="6">Amino acid/amide ABC transporter substrate-binding protein, HAAT family</fullName>
    </submittedName>
</protein>
<evidence type="ECO:0000256" key="4">
    <source>
        <dbReference type="SAM" id="SignalP"/>
    </source>
</evidence>
<dbReference type="InterPro" id="IPR051010">
    <property type="entry name" value="BCAA_transport"/>
</dbReference>
<dbReference type="PROSITE" id="PS51318">
    <property type="entry name" value="TAT"/>
    <property type="match status" value="1"/>
</dbReference>
<accession>A0A1M7ZPY4</accession>
<gene>
    <name evidence="6" type="ORF">SAMN02745172_03365</name>
</gene>
<dbReference type="SUPFAM" id="SSF53822">
    <property type="entry name" value="Periplasmic binding protein-like I"/>
    <property type="match status" value="1"/>
</dbReference>
<dbReference type="Gene3D" id="3.40.50.2300">
    <property type="match status" value="2"/>
</dbReference>
<evidence type="ECO:0000313" key="7">
    <source>
        <dbReference type="Proteomes" id="UP000186406"/>
    </source>
</evidence>
<keyword evidence="7" id="KW-1185">Reference proteome</keyword>
<dbReference type="GO" id="GO:0006865">
    <property type="term" value="P:amino acid transport"/>
    <property type="evidence" value="ECO:0007669"/>
    <property type="project" value="UniProtKB-KW"/>
</dbReference>
<dbReference type="InterPro" id="IPR028081">
    <property type="entry name" value="Leu-bd"/>
</dbReference>
<proteinExistence type="inferred from homology"/>
<evidence type="ECO:0000259" key="5">
    <source>
        <dbReference type="Pfam" id="PF13458"/>
    </source>
</evidence>
<name>A0A1M7ZPY4_9HYPH</name>
<sequence length="422" mass="44611">MPIQITRRLALVGGLAGALAATALTSVPALAEDTIRIGGLTTLEGPFAEPGKDSFRGMELALSEVGYKVAGKKIEFIKASSDGNPDVALQSVRRLVEQDKVEIVVGPLSGSEGIRLRDYAKTVPNITFFNGSSAAIETTLVDPAPNFYRFNTEGAQWTAALGTYMKKEKGWNNVVVVSEDYSFPYAQIFGFMGTYCSAGGKVPNKYFVPLGTKDFSSVIAQLPAKGEVDGMFVVLGGADAVNFLTQYAQSGGELPMIGGSITVDQTVLAAKGPARAMLPGVLSSGPISDNDPSPAWKDFVAAYRKKFPDGLPSPSLFAFNYYVSTKAALLGLEKVNGDLSDGAAAYRKALDTLSFETPTGPVSINKNRQASATIFINEIVEKDGVLTTSPVKSVPDVNQYLGLSEAAYAKLGSPSRDNPSCP</sequence>
<dbReference type="RefSeq" id="WP_073630824.1">
    <property type="nucleotide sequence ID" value="NZ_FRXO01000007.1"/>
</dbReference>
<feature type="domain" description="Leucine-binding protein" evidence="5">
    <location>
        <begin position="34"/>
        <end position="380"/>
    </location>
</feature>
<evidence type="ECO:0000256" key="1">
    <source>
        <dbReference type="ARBA" id="ARBA00010062"/>
    </source>
</evidence>
<keyword evidence="2 4" id="KW-0732">Signal</keyword>
<dbReference type="STRING" id="1123029.SAMN02745172_03365"/>
<evidence type="ECO:0000256" key="3">
    <source>
        <dbReference type="ARBA" id="ARBA00022970"/>
    </source>
</evidence>
<dbReference type="Pfam" id="PF13458">
    <property type="entry name" value="Peripla_BP_6"/>
    <property type="match status" value="1"/>
</dbReference>
<dbReference type="EMBL" id="FRXO01000007">
    <property type="protein sequence ID" value="SHO66706.1"/>
    <property type="molecule type" value="Genomic_DNA"/>
</dbReference>
<dbReference type="Proteomes" id="UP000186406">
    <property type="component" value="Unassembled WGS sequence"/>
</dbReference>
<comment type="similarity">
    <text evidence="1">Belongs to the leucine-binding protein family.</text>
</comment>
<organism evidence="6 7">
    <name type="scientific">Pseudoxanthobacter soli DSM 19599</name>
    <dbReference type="NCBI Taxonomy" id="1123029"/>
    <lineage>
        <taxon>Bacteria</taxon>
        <taxon>Pseudomonadati</taxon>
        <taxon>Pseudomonadota</taxon>
        <taxon>Alphaproteobacteria</taxon>
        <taxon>Hyphomicrobiales</taxon>
        <taxon>Segnochrobactraceae</taxon>
        <taxon>Pseudoxanthobacter</taxon>
    </lineage>
</organism>
<dbReference type="PANTHER" id="PTHR30483">
    <property type="entry name" value="LEUCINE-SPECIFIC-BINDING PROTEIN"/>
    <property type="match status" value="1"/>
</dbReference>
<dbReference type="AlphaFoldDB" id="A0A1M7ZPY4"/>
<keyword evidence="3" id="KW-0813">Transport</keyword>
<keyword evidence="3" id="KW-0029">Amino-acid transport</keyword>
<evidence type="ECO:0000256" key="2">
    <source>
        <dbReference type="ARBA" id="ARBA00022729"/>
    </source>
</evidence>
<feature type="chain" id="PRO_5013065557" evidence="4">
    <location>
        <begin position="32"/>
        <end position="422"/>
    </location>
</feature>
<dbReference type="InterPro" id="IPR006311">
    <property type="entry name" value="TAT_signal"/>
</dbReference>
<reference evidence="6 7" key="1">
    <citation type="submission" date="2016-12" db="EMBL/GenBank/DDBJ databases">
        <authorList>
            <person name="Song W.-J."/>
            <person name="Kurnit D.M."/>
        </authorList>
    </citation>
    <scope>NUCLEOTIDE SEQUENCE [LARGE SCALE GENOMIC DNA]</scope>
    <source>
        <strain evidence="6 7">DSM 19599</strain>
    </source>
</reference>
<dbReference type="InterPro" id="IPR028082">
    <property type="entry name" value="Peripla_BP_I"/>
</dbReference>
<dbReference type="OrthoDB" id="9762849at2"/>
<feature type="signal peptide" evidence="4">
    <location>
        <begin position="1"/>
        <end position="31"/>
    </location>
</feature>
<dbReference type="CDD" id="cd06332">
    <property type="entry name" value="PBP1_aromatic_compounds-like"/>
    <property type="match status" value="1"/>
</dbReference>
<dbReference type="PANTHER" id="PTHR30483:SF6">
    <property type="entry name" value="PERIPLASMIC BINDING PROTEIN OF ABC TRANSPORTER FOR NATURAL AMINO ACIDS"/>
    <property type="match status" value="1"/>
</dbReference>
<evidence type="ECO:0000313" key="6">
    <source>
        <dbReference type="EMBL" id="SHO66706.1"/>
    </source>
</evidence>